<evidence type="ECO:0000313" key="5">
    <source>
        <dbReference type="Proteomes" id="UP001374579"/>
    </source>
</evidence>
<name>A0AAN9BK56_9CAEN</name>
<sequence length="332" mass="35636">MHFASMTSTMIVVMVMVMMSQVAGHGMMMDPVQRSSMWRDRVQYPNAAKNYDDNQLFCGGASTQWNKYGGKCGICGDNYGDPHPRANEAGGVYATGIIVKTYSKGDVIDVAVKITANHLGYFIFKLCPNNDVTTEATQECLDDHVLKVVGDDGKDQGDKYYIDSKINTKHVKLRLPADVTCTQCVLQWTYNAGNSWGCEINDPSDCCVGCGPQENFVNCADIAITDDGSNPITAAPTTATEKPKATDSPATTRGPATQTPQPTPQPTTAKPTTAKPTTAQATTTTKNPEATQSPNQTGCVAVYPYSAAPGMTGWCNTMCSLNYCPATHCKCS</sequence>
<keyword evidence="2" id="KW-0472">Membrane</keyword>
<dbReference type="Proteomes" id="UP001374579">
    <property type="component" value="Unassembled WGS sequence"/>
</dbReference>
<organism evidence="4 5">
    <name type="scientific">Littorina saxatilis</name>
    <dbReference type="NCBI Taxonomy" id="31220"/>
    <lineage>
        <taxon>Eukaryota</taxon>
        <taxon>Metazoa</taxon>
        <taxon>Spiralia</taxon>
        <taxon>Lophotrochozoa</taxon>
        <taxon>Mollusca</taxon>
        <taxon>Gastropoda</taxon>
        <taxon>Caenogastropoda</taxon>
        <taxon>Littorinimorpha</taxon>
        <taxon>Littorinoidea</taxon>
        <taxon>Littorinidae</taxon>
        <taxon>Littorina</taxon>
    </lineage>
</organism>
<reference evidence="4 5" key="1">
    <citation type="submission" date="2024-02" db="EMBL/GenBank/DDBJ databases">
        <title>Chromosome-scale genome assembly of the rough periwinkle Littorina saxatilis.</title>
        <authorList>
            <person name="De Jode A."/>
            <person name="Faria R."/>
            <person name="Formenti G."/>
            <person name="Sims Y."/>
            <person name="Smith T.P."/>
            <person name="Tracey A."/>
            <person name="Wood J.M.D."/>
            <person name="Zagrodzka Z.B."/>
            <person name="Johannesson K."/>
            <person name="Butlin R.K."/>
            <person name="Leder E.H."/>
        </authorList>
    </citation>
    <scope>NUCLEOTIDE SEQUENCE [LARGE SCALE GENOMIC DNA]</scope>
    <source>
        <strain evidence="4">Snail1</strain>
        <tissue evidence="4">Muscle</tissue>
    </source>
</reference>
<evidence type="ECO:0000256" key="2">
    <source>
        <dbReference type="SAM" id="Phobius"/>
    </source>
</evidence>
<gene>
    <name evidence="4" type="ORF">V1264_015042</name>
</gene>
<protein>
    <recommendedName>
        <fullName evidence="3">Chitin-binding type-4 domain-containing protein</fullName>
    </recommendedName>
</protein>
<evidence type="ECO:0000259" key="3">
    <source>
        <dbReference type="Pfam" id="PF03067"/>
    </source>
</evidence>
<feature type="domain" description="Chitin-binding type-4" evidence="3">
    <location>
        <begin position="25"/>
        <end position="222"/>
    </location>
</feature>
<evidence type="ECO:0000313" key="4">
    <source>
        <dbReference type="EMBL" id="KAK7107062.1"/>
    </source>
</evidence>
<comment type="caution">
    <text evidence="4">The sequence shown here is derived from an EMBL/GenBank/DDBJ whole genome shotgun (WGS) entry which is preliminary data.</text>
</comment>
<feature type="transmembrane region" description="Helical" evidence="2">
    <location>
        <begin position="6"/>
        <end position="29"/>
    </location>
</feature>
<dbReference type="InterPro" id="IPR004302">
    <property type="entry name" value="Cellulose/chitin-bd_N"/>
</dbReference>
<accession>A0AAN9BK56</accession>
<keyword evidence="2" id="KW-1133">Transmembrane helix</keyword>
<keyword evidence="2" id="KW-0812">Transmembrane</keyword>
<evidence type="ECO:0000256" key="1">
    <source>
        <dbReference type="SAM" id="MobiDB-lite"/>
    </source>
</evidence>
<proteinExistence type="predicted"/>
<feature type="compositionally biased region" description="Low complexity" evidence="1">
    <location>
        <begin position="249"/>
        <end position="286"/>
    </location>
</feature>
<keyword evidence="5" id="KW-1185">Reference proteome</keyword>
<dbReference type="EMBL" id="JBAMIC010000004">
    <property type="protein sequence ID" value="KAK7107062.1"/>
    <property type="molecule type" value="Genomic_DNA"/>
</dbReference>
<dbReference type="AlphaFoldDB" id="A0AAN9BK56"/>
<dbReference type="Pfam" id="PF03067">
    <property type="entry name" value="LPMO_10"/>
    <property type="match status" value="1"/>
</dbReference>
<feature type="region of interest" description="Disordered" evidence="1">
    <location>
        <begin position="230"/>
        <end position="294"/>
    </location>
</feature>